<dbReference type="CDD" id="cd07035">
    <property type="entry name" value="TPP_PYR_POX_like"/>
    <property type="match status" value="1"/>
</dbReference>
<dbReference type="AlphaFoldDB" id="A0A931BW01"/>
<dbReference type="EMBL" id="JADQDO010000004">
    <property type="protein sequence ID" value="MBF9233837.1"/>
    <property type="molecule type" value="Genomic_DNA"/>
</dbReference>
<evidence type="ECO:0000313" key="6">
    <source>
        <dbReference type="Proteomes" id="UP000599312"/>
    </source>
</evidence>
<feature type="domain" description="Thiamine pyrophosphate enzyme TPP-binding" evidence="3">
    <location>
        <begin position="375"/>
        <end position="511"/>
    </location>
</feature>
<dbReference type="SUPFAM" id="SSF52518">
    <property type="entry name" value="Thiamin diphosphate-binding fold (THDP-binding)"/>
    <property type="match status" value="2"/>
</dbReference>
<keyword evidence="6" id="KW-1185">Reference proteome</keyword>
<evidence type="ECO:0000256" key="1">
    <source>
        <dbReference type="ARBA" id="ARBA00007812"/>
    </source>
</evidence>
<dbReference type="RefSeq" id="WP_196271829.1">
    <property type="nucleotide sequence ID" value="NZ_JADQDO010000004.1"/>
</dbReference>
<dbReference type="CDD" id="cd02002">
    <property type="entry name" value="TPP_BFDC"/>
    <property type="match status" value="1"/>
</dbReference>
<sequence>MNGAEALVRTLRNADVDVCFANPGTSEMHFVAALDRVSGVRCVLSLFEGGATGAADGYARMADKPAATLTHLGTGLTNSLANVHNARKAQTPMINIVGDHATYHLRHESPLKSDVEGLARPMSHWLGRADTSAEVGPKAAEAIAAASLSPGQIATLILPADASWSEGGVIGTIAPKQAPASVSGDTVREVAALLRQGGAVILLGGKALRADMIELAAAIGSKTQAKLLAQGRDPRIERGAGRVPIARLPTQTDQAVEMLKGVRTIVLVGSKPPVANFAHPGKPSAFAPQTCRFIELASGANDIGGALAALADEVGAKANSDLRIARVNMELPDGGITPEKIAQSLAALMPENAILCDEAVTTGRPIFGTTRAAAPHDYLSLTGGAIGIGFPMAAGAAIACPDRKVILLQADGSGLYTVQSLWTHASENLDILTIVFANNSYAILRNELKNVGIENPGENAIRMLSFNNPPIGWTALSKSFGVPAERVTTMDEFNRALRAGVAQRGPSLIEVALS</sequence>
<dbReference type="GO" id="GO:0050660">
    <property type="term" value="F:flavin adenine dinucleotide binding"/>
    <property type="evidence" value="ECO:0007669"/>
    <property type="project" value="TreeGrafter"/>
</dbReference>
<dbReference type="PANTHER" id="PTHR18968:SF86">
    <property type="entry name" value="ACETOLACTATE SYNTHASE LARGE SUBUNIT ILVX-RELATED"/>
    <property type="match status" value="1"/>
</dbReference>
<evidence type="ECO:0000313" key="5">
    <source>
        <dbReference type="EMBL" id="MBF9233837.1"/>
    </source>
</evidence>
<dbReference type="Pfam" id="PF02775">
    <property type="entry name" value="TPP_enzyme_C"/>
    <property type="match status" value="1"/>
</dbReference>
<dbReference type="Gene3D" id="3.40.50.970">
    <property type="match status" value="2"/>
</dbReference>
<comment type="caution">
    <text evidence="5">The sequence shown here is derived from an EMBL/GenBank/DDBJ whole genome shotgun (WGS) entry which is preliminary data.</text>
</comment>
<evidence type="ECO:0000256" key="2">
    <source>
        <dbReference type="ARBA" id="ARBA00023052"/>
    </source>
</evidence>
<protein>
    <submittedName>
        <fullName evidence="5">Acetolactate synthase large subunit</fullName>
    </submittedName>
</protein>
<organism evidence="5 6">
    <name type="scientific">Microvirga alba</name>
    <dbReference type="NCBI Taxonomy" id="2791025"/>
    <lineage>
        <taxon>Bacteria</taxon>
        <taxon>Pseudomonadati</taxon>
        <taxon>Pseudomonadota</taxon>
        <taxon>Alphaproteobacteria</taxon>
        <taxon>Hyphomicrobiales</taxon>
        <taxon>Methylobacteriaceae</taxon>
        <taxon>Microvirga</taxon>
    </lineage>
</organism>
<dbReference type="GO" id="GO:0003984">
    <property type="term" value="F:acetolactate synthase activity"/>
    <property type="evidence" value="ECO:0007669"/>
    <property type="project" value="TreeGrafter"/>
</dbReference>
<keyword evidence="2" id="KW-0786">Thiamine pyrophosphate</keyword>
<proteinExistence type="inferred from homology"/>
<dbReference type="PANTHER" id="PTHR18968">
    <property type="entry name" value="THIAMINE PYROPHOSPHATE ENZYMES"/>
    <property type="match status" value="1"/>
</dbReference>
<comment type="similarity">
    <text evidence="1">Belongs to the TPP enzyme family.</text>
</comment>
<name>A0A931BW01_9HYPH</name>
<accession>A0A931BW01</accession>
<feature type="domain" description="Thiamine pyrophosphate enzyme N-terminal TPP-binding" evidence="4">
    <location>
        <begin position="1"/>
        <end position="108"/>
    </location>
</feature>
<dbReference type="Proteomes" id="UP000599312">
    <property type="component" value="Unassembled WGS sequence"/>
</dbReference>
<evidence type="ECO:0000259" key="4">
    <source>
        <dbReference type="Pfam" id="PF02776"/>
    </source>
</evidence>
<dbReference type="InterPro" id="IPR011766">
    <property type="entry name" value="TPP_enzyme_TPP-bd"/>
</dbReference>
<dbReference type="InterPro" id="IPR045229">
    <property type="entry name" value="TPP_enz"/>
</dbReference>
<dbReference type="Pfam" id="PF02776">
    <property type="entry name" value="TPP_enzyme_N"/>
    <property type="match status" value="1"/>
</dbReference>
<dbReference type="InterPro" id="IPR012001">
    <property type="entry name" value="Thiamin_PyroP_enz_TPP-bd_dom"/>
</dbReference>
<reference evidence="5" key="1">
    <citation type="submission" date="2020-11" db="EMBL/GenBank/DDBJ databases">
        <authorList>
            <person name="Kim M.K."/>
        </authorList>
    </citation>
    <scope>NUCLEOTIDE SEQUENCE</scope>
    <source>
        <strain evidence="5">BT350</strain>
    </source>
</reference>
<dbReference type="NCBIfam" id="NF005760">
    <property type="entry name" value="PRK07586.1"/>
    <property type="match status" value="1"/>
</dbReference>
<dbReference type="InterPro" id="IPR029061">
    <property type="entry name" value="THDP-binding"/>
</dbReference>
<evidence type="ECO:0000259" key="3">
    <source>
        <dbReference type="Pfam" id="PF02775"/>
    </source>
</evidence>
<gene>
    <name evidence="5" type="ORF">I2H38_10665</name>
</gene>
<dbReference type="GO" id="GO:0044281">
    <property type="term" value="P:small molecule metabolic process"/>
    <property type="evidence" value="ECO:0007669"/>
    <property type="project" value="UniProtKB-ARBA"/>
</dbReference>
<dbReference type="GO" id="GO:0030976">
    <property type="term" value="F:thiamine pyrophosphate binding"/>
    <property type="evidence" value="ECO:0007669"/>
    <property type="project" value="InterPro"/>
</dbReference>